<protein>
    <recommendedName>
        <fullName evidence="2">Anti-sigma-28 factor</fullName>
    </recommendedName>
</protein>
<sequence>MKITSTQYAMTRAINQANATTPSRSAGREDMKISRSAAIDPVIGEAQTKLSALPEVDMAQVAAVKDAIATGQISIDLDALAHAIEQYHQR</sequence>
<keyword evidence="4" id="KW-0966">Cell projection</keyword>
<dbReference type="NCBIfam" id="TIGR03824">
    <property type="entry name" value="FlgM_jcvi"/>
    <property type="match status" value="1"/>
</dbReference>
<dbReference type="InterPro" id="IPR007412">
    <property type="entry name" value="FlgM"/>
</dbReference>
<feature type="domain" description="Anti-sigma-28 factor FlgM C-terminal" evidence="3">
    <location>
        <begin position="44"/>
        <end position="84"/>
    </location>
</feature>
<evidence type="ECO:0000256" key="1">
    <source>
        <dbReference type="ARBA" id="ARBA00024739"/>
    </source>
</evidence>
<evidence type="ECO:0000313" key="5">
    <source>
        <dbReference type="Proteomes" id="UP001197236"/>
    </source>
</evidence>
<comment type="caution">
    <text evidence="4">The sequence shown here is derived from an EMBL/GenBank/DDBJ whole genome shotgun (WGS) entry which is preliminary data.</text>
</comment>
<keyword evidence="4" id="KW-0969">Cilium</keyword>
<dbReference type="Pfam" id="PF04316">
    <property type="entry name" value="FlgM"/>
    <property type="match status" value="1"/>
</dbReference>
<keyword evidence="5" id="KW-1185">Reference proteome</keyword>
<evidence type="ECO:0000313" key="4">
    <source>
        <dbReference type="EMBL" id="MBW1256058.1"/>
    </source>
</evidence>
<proteinExistence type="predicted"/>
<accession>A0ABS6V9U2</accession>
<dbReference type="EMBL" id="JAHVXZ010000001">
    <property type="protein sequence ID" value="MBW1256058.1"/>
    <property type="molecule type" value="Genomic_DNA"/>
</dbReference>
<dbReference type="Proteomes" id="UP001197236">
    <property type="component" value="Unassembled WGS sequence"/>
</dbReference>
<gene>
    <name evidence="4" type="primary">flgM</name>
    <name evidence="4" type="ORF">KYI95_02365</name>
</gene>
<keyword evidence="4" id="KW-0282">Flagellum</keyword>
<organism evidence="4 5">
    <name type="scientific">Pantoea allii</name>
    <dbReference type="NCBI Taxonomy" id="574096"/>
    <lineage>
        <taxon>Bacteria</taxon>
        <taxon>Pseudomonadati</taxon>
        <taxon>Pseudomonadota</taxon>
        <taxon>Gammaproteobacteria</taxon>
        <taxon>Enterobacterales</taxon>
        <taxon>Erwiniaceae</taxon>
        <taxon>Pantoea</taxon>
    </lineage>
</organism>
<dbReference type="RefSeq" id="WP_218994649.1">
    <property type="nucleotide sequence ID" value="NZ_JBNUMJ010000002.1"/>
</dbReference>
<comment type="function">
    <text evidence="1">Responsible for the coupling of flagellin expression to flagellar assembly by preventing expression of the flagellin genes when a component of the middle class of proteins is defective. It negatively regulates flagellar genes by inhibiting the activity of FliA by directly binding to FliA.</text>
</comment>
<evidence type="ECO:0000256" key="2">
    <source>
        <dbReference type="ARBA" id="ARBA00030117"/>
    </source>
</evidence>
<dbReference type="InterPro" id="IPR031316">
    <property type="entry name" value="FlgM_C"/>
</dbReference>
<evidence type="ECO:0000259" key="3">
    <source>
        <dbReference type="Pfam" id="PF04316"/>
    </source>
</evidence>
<name>A0ABS6V9U2_9GAMM</name>
<reference evidence="4 5" key="1">
    <citation type="submission" date="2021-07" db="EMBL/GenBank/DDBJ databases">
        <title>A novel phosphonate cluster across the Pantoea species complex is important for pathogenicity in onion.</title>
        <authorList>
            <person name="Zhao M."/>
            <person name="Stice S."/>
            <person name="Shin G.Y."/>
            <person name="Coutinho T."/>
            <person name="Gitaitis R."/>
            <person name="Kvitko B."/>
            <person name="Dutta B."/>
        </authorList>
    </citation>
    <scope>NUCLEOTIDE SEQUENCE [LARGE SCALE GENOMIC DNA]</scope>
    <source>
        <strain evidence="4 5">BD 382</strain>
    </source>
</reference>